<name>A0A392P1C6_9FABA</name>
<evidence type="ECO:0000313" key="3">
    <source>
        <dbReference type="Proteomes" id="UP000265520"/>
    </source>
</evidence>
<proteinExistence type="predicted"/>
<dbReference type="Proteomes" id="UP000265520">
    <property type="component" value="Unassembled WGS sequence"/>
</dbReference>
<feature type="non-terminal residue" evidence="2">
    <location>
        <position position="30"/>
    </location>
</feature>
<feature type="region of interest" description="Disordered" evidence="1">
    <location>
        <begin position="1"/>
        <end position="30"/>
    </location>
</feature>
<dbReference type="EMBL" id="LXQA010058264">
    <property type="protein sequence ID" value="MCI05310.1"/>
    <property type="molecule type" value="Genomic_DNA"/>
</dbReference>
<accession>A0A392P1C6</accession>
<feature type="compositionally biased region" description="Basic and acidic residues" evidence="1">
    <location>
        <begin position="1"/>
        <end position="16"/>
    </location>
</feature>
<dbReference type="AlphaFoldDB" id="A0A392P1C6"/>
<evidence type="ECO:0000313" key="2">
    <source>
        <dbReference type="EMBL" id="MCI05310.1"/>
    </source>
</evidence>
<organism evidence="2 3">
    <name type="scientific">Trifolium medium</name>
    <dbReference type="NCBI Taxonomy" id="97028"/>
    <lineage>
        <taxon>Eukaryota</taxon>
        <taxon>Viridiplantae</taxon>
        <taxon>Streptophyta</taxon>
        <taxon>Embryophyta</taxon>
        <taxon>Tracheophyta</taxon>
        <taxon>Spermatophyta</taxon>
        <taxon>Magnoliopsida</taxon>
        <taxon>eudicotyledons</taxon>
        <taxon>Gunneridae</taxon>
        <taxon>Pentapetalae</taxon>
        <taxon>rosids</taxon>
        <taxon>fabids</taxon>
        <taxon>Fabales</taxon>
        <taxon>Fabaceae</taxon>
        <taxon>Papilionoideae</taxon>
        <taxon>50 kb inversion clade</taxon>
        <taxon>NPAAA clade</taxon>
        <taxon>Hologalegina</taxon>
        <taxon>IRL clade</taxon>
        <taxon>Trifolieae</taxon>
        <taxon>Trifolium</taxon>
    </lineage>
</organism>
<keyword evidence="3" id="KW-1185">Reference proteome</keyword>
<evidence type="ECO:0000256" key="1">
    <source>
        <dbReference type="SAM" id="MobiDB-lite"/>
    </source>
</evidence>
<comment type="caution">
    <text evidence="2">The sequence shown here is derived from an EMBL/GenBank/DDBJ whole genome shotgun (WGS) entry which is preliminary data.</text>
</comment>
<reference evidence="2 3" key="1">
    <citation type="journal article" date="2018" name="Front. Plant Sci.">
        <title>Red Clover (Trifolium pratense) and Zigzag Clover (T. medium) - A Picture of Genomic Similarities and Differences.</title>
        <authorList>
            <person name="Dluhosova J."/>
            <person name="Istvanek J."/>
            <person name="Nedelnik J."/>
            <person name="Repkova J."/>
        </authorList>
    </citation>
    <scope>NUCLEOTIDE SEQUENCE [LARGE SCALE GENOMIC DNA]</scope>
    <source>
        <strain evidence="3">cv. 10/8</strain>
        <tissue evidence="2">Leaf</tissue>
    </source>
</reference>
<protein>
    <submittedName>
        <fullName evidence="2">Myosin-2-like</fullName>
    </submittedName>
</protein>
<sequence>MLDSLRRRDEEEKPKDLPPALPSRPMSRGR</sequence>